<dbReference type="Proteomes" id="UP001165960">
    <property type="component" value="Unassembled WGS sequence"/>
</dbReference>
<accession>A0ACC2SXY3</accession>
<evidence type="ECO:0000313" key="1">
    <source>
        <dbReference type="EMBL" id="KAJ9067026.1"/>
    </source>
</evidence>
<reference evidence="1" key="1">
    <citation type="submission" date="2022-04" db="EMBL/GenBank/DDBJ databases">
        <title>Genome of the entomopathogenic fungus Entomophthora muscae.</title>
        <authorList>
            <person name="Elya C."/>
            <person name="Lovett B.R."/>
            <person name="Lee E."/>
            <person name="Macias A.M."/>
            <person name="Hajek A.E."/>
            <person name="De Bivort B.L."/>
            <person name="Kasson M.T."/>
            <person name="De Fine Licht H.H."/>
            <person name="Stajich J.E."/>
        </authorList>
    </citation>
    <scope>NUCLEOTIDE SEQUENCE</scope>
    <source>
        <strain evidence="1">Berkeley</strain>
    </source>
</reference>
<dbReference type="EMBL" id="QTSX02004269">
    <property type="protein sequence ID" value="KAJ9067026.1"/>
    <property type="molecule type" value="Genomic_DNA"/>
</dbReference>
<evidence type="ECO:0000313" key="2">
    <source>
        <dbReference type="Proteomes" id="UP001165960"/>
    </source>
</evidence>
<proteinExistence type="predicted"/>
<keyword evidence="2" id="KW-1185">Reference proteome</keyword>
<name>A0ACC2SXY3_9FUNG</name>
<sequence length="554" mass="63586">MGIFMMELSAIEGGLIPIAAREKYVHNYHHHQFKDYYHWLRDDGEPSERVLEYLRSENNYTHKFISKFKPLVDTIYREIEAFGHVEQNHSFRVGEYTYFCDKSNGLSNYTRAIRGSKQLVQDFNRYPESTVEGEFIPSPDNSKVAYTLDLDATEEYQLVIKDIRTNKESFISKVSDPNFAWSPDSSSIFYIIRDETSDLPRLVRYSQNKAIVLFEEEDINNSIEIYLSVSQRFLFLKRGTATSSEVHSLELTNSHAKLQLISPISPNRVYSVDHQNDTFLIVTNKFQDQHYPSFALFSAPITAPSRWSPITTYNPKHHIISMYGLENSILVEVLINGIQYIKYIKNNTIFTPSFTQHVFHAKYDQLQYTSSKVQIIYSSPITPTTLYELDLNTHKMKLLHTNTIPNYSQSNYIVERISTPNKIPITLIYEKSRKHRTSPLVLEGYGGYGTNIEPKFMPQLPSLLNRGFIYAIAHVRGGTEKGKEWHEQGKLLNKMNSFKDFAECAHHLRSSNIASHITAIGSSAGGLLVAATINQNPDLFQTAILNGNLHSCFN</sequence>
<protein>
    <submittedName>
        <fullName evidence="1">Uncharacterized protein</fullName>
    </submittedName>
</protein>
<gene>
    <name evidence="1" type="ORF">DSO57_1003731</name>
</gene>
<comment type="caution">
    <text evidence="1">The sequence shown here is derived from an EMBL/GenBank/DDBJ whole genome shotgun (WGS) entry which is preliminary data.</text>
</comment>
<organism evidence="1 2">
    <name type="scientific">Entomophthora muscae</name>
    <dbReference type="NCBI Taxonomy" id="34485"/>
    <lineage>
        <taxon>Eukaryota</taxon>
        <taxon>Fungi</taxon>
        <taxon>Fungi incertae sedis</taxon>
        <taxon>Zoopagomycota</taxon>
        <taxon>Entomophthoromycotina</taxon>
        <taxon>Entomophthoromycetes</taxon>
        <taxon>Entomophthorales</taxon>
        <taxon>Entomophthoraceae</taxon>
        <taxon>Entomophthora</taxon>
    </lineage>
</organism>